<feature type="transmembrane region" description="Helical" evidence="6">
    <location>
        <begin position="293"/>
        <end position="312"/>
    </location>
</feature>
<dbReference type="Proteomes" id="UP000019681">
    <property type="component" value="Unassembled WGS sequence"/>
</dbReference>
<dbReference type="InterPro" id="IPR013525">
    <property type="entry name" value="ABC2_TM"/>
</dbReference>
<dbReference type="AlphaFoldDB" id="A0A017RTV8"/>
<evidence type="ECO:0000259" key="7">
    <source>
        <dbReference type="Pfam" id="PF12698"/>
    </source>
</evidence>
<dbReference type="GO" id="GO:0140359">
    <property type="term" value="F:ABC-type transporter activity"/>
    <property type="evidence" value="ECO:0007669"/>
    <property type="project" value="InterPro"/>
</dbReference>
<evidence type="ECO:0000313" key="8">
    <source>
        <dbReference type="EMBL" id="EYE88082.1"/>
    </source>
</evidence>
<dbReference type="InterPro" id="IPR051449">
    <property type="entry name" value="ABC-2_transporter_component"/>
</dbReference>
<dbReference type="GO" id="GO:0005886">
    <property type="term" value="C:plasma membrane"/>
    <property type="evidence" value="ECO:0007669"/>
    <property type="project" value="UniProtKB-SubCell"/>
</dbReference>
<evidence type="ECO:0000256" key="3">
    <source>
        <dbReference type="ARBA" id="ARBA00022692"/>
    </source>
</evidence>
<evidence type="ECO:0000256" key="1">
    <source>
        <dbReference type="ARBA" id="ARBA00004651"/>
    </source>
</evidence>
<reference evidence="8 9" key="1">
    <citation type="journal article" date="2014" name="Genome Announc.">
        <title>Draft Genome Sequence of Fervidicella metallireducens Strain AeBT, an Iron-Reducing Thermoanaerobe from the Great Artesian Basin.</title>
        <authorList>
            <person name="Patel B.K."/>
        </authorList>
    </citation>
    <scope>NUCLEOTIDE SEQUENCE [LARGE SCALE GENOMIC DNA]</scope>
    <source>
        <strain evidence="8 9">AeB</strain>
    </source>
</reference>
<feature type="transmembrane region" description="Helical" evidence="6">
    <location>
        <begin position="182"/>
        <end position="203"/>
    </location>
</feature>
<comment type="caution">
    <text evidence="8">The sequence shown here is derived from an EMBL/GenBank/DDBJ whole genome shotgun (WGS) entry which is preliminary data.</text>
</comment>
<dbReference type="PANTHER" id="PTHR30294:SF48">
    <property type="entry name" value="LINEARMYCIN RESISTANCE PERMEASE PROTEIN LNRM"/>
    <property type="match status" value="1"/>
</dbReference>
<keyword evidence="5 6" id="KW-0472">Membrane</keyword>
<protein>
    <submittedName>
        <fullName evidence="8">Cytolysin ABC transporter</fullName>
    </submittedName>
</protein>
<dbReference type="OrthoDB" id="1864035at2"/>
<feature type="domain" description="ABC-2 type transporter transmembrane" evidence="7">
    <location>
        <begin position="20"/>
        <end position="366"/>
    </location>
</feature>
<evidence type="ECO:0000256" key="4">
    <source>
        <dbReference type="ARBA" id="ARBA00022989"/>
    </source>
</evidence>
<dbReference type="PANTHER" id="PTHR30294">
    <property type="entry name" value="MEMBRANE COMPONENT OF ABC TRANSPORTER YHHJ-RELATED"/>
    <property type="match status" value="1"/>
</dbReference>
<feature type="transmembrane region" description="Helical" evidence="6">
    <location>
        <begin position="224"/>
        <end position="247"/>
    </location>
</feature>
<feature type="transmembrane region" description="Helical" evidence="6">
    <location>
        <begin position="259"/>
        <end position="281"/>
    </location>
</feature>
<accession>A0A017RTV8</accession>
<proteinExistence type="predicted"/>
<organism evidence="8 9">
    <name type="scientific">Fervidicella metallireducens AeB</name>
    <dbReference type="NCBI Taxonomy" id="1403537"/>
    <lineage>
        <taxon>Bacteria</taxon>
        <taxon>Bacillati</taxon>
        <taxon>Bacillota</taxon>
        <taxon>Clostridia</taxon>
        <taxon>Eubacteriales</taxon>
        <taxon>Clostridiaceae</taxon>
        <taxon>Fervidicella</taxon>
    </lineage>
</organism>
<evidence type="ECO:0000256" key="5">
    <source>
        <dbReference type="ARBA" id="ARBA00023136"/>
    </source>
</evidence>
<sequence>MNIVNIFIKEIKQNIRDKKALTMMMLFPMVLILVLGSALGGVFDKQRSIEEINVLYINKSNNQVAEAFNSFLDKGKDIGIVFYEAENEESALDCIRGIKEQKYSCYIKVSNDKIEVYENKRFNLNSNIVSTILSAFVDRYNLVVEIAKVNPFALKDVAKNNYESYAKVVSLDGERKQRAKDYYAVTMTTLFTLYGALYGAWAMKSEKVMKTGGRLLSSPIESHEIFIGKLLASVIFTFIQMTILVYFSKFVVGAYWGEAIGTVLMLILSETIMSVSFGLGMSFIIKNPNSLQGILNSIIPFVAFLGGAYVPIQQLDNRVLNILANISPLKWINDAAFKVINIGDFSLVSKALMINLGFAGICLITASVLSRREVM</sequence>
<keyword evidence="9" id="KW-1185">Reference proteome</keyword>
<keyword evidence="2" id="KW-1003">Cell membrane</keyword>
<evidence type="ECO:0000256" key="6">
    <source>
        <dbReference type="SAM" id="Phobius"/>
    </source>
</evidence>
<gene>
    <name evidence="8" type="ORF">Q428_09745</name>
</gene>
<dbReference type="STRING" id="1403537.Q428_09745"/>
<dbReference type="EMBL" id="AZQP01000029">
    <property type="protein sequence ID" value="EYE88082.1"/>
    <property type="molecule type" value="Genomic_DNA"/>
</dbReference>
<comment type="subcellular location">
    <subcellularLocation>
        <location evidence="1">Cell membrane</location>
        <topology evidence="1">Multi-pass membrane protein</topology>
    </subcellularLocation>
</comment>
<feature type="transmembrane region" description="Helical" evidence="6">
    <location>
        <begin position="351"/>
        <end position="369"/>
    </location>
</feature>
<dbReference type="RefSeq" id="WP_035380309.1">
    <property type="nucleotide sequence ID" value="NZ_AZQP01000029.1"/>
</dbReference>
<keyword evidence="4 6" id="KW-1133">Transmembrane helix</keyword>
<keyword evidence="3 6" id="KW-0812">Transmembrane</keyword>
<evidence type="ECO:0000313" key="9">
    <source>
        <dbReference type="Proteomes" id="UP000019681"/>
    </source>
</evidence>
<feature type="transmembrane region" description="Helical" evidence="6">
    <location>
        <begin position="21"/>
        <end position="43"/>
    </location>
</feature>
<dbReference type="Pfam" id="PF12698">
    <property type="entry name" value="ABC2_membrane_3"/>
    <property type="match status" value="1"/>
</dbReference>
<name>A0A017RTV8_9CLOT</name>
<evidence type="ECO:0000256" key="2">
    <source>
        <dbReference type="ARBA" id="ARBA00022475"/>
    </source>
</evidence>